<feature type="region of interest" description="Disordered" evidence="5">
    <location>
        <begin position="1"/>
        <end position="24"/>
    </location>
</feature>
<dbReference type="InterPro" id="IPR044817">
    <property type="entry name" value="SBP-like"/>
</dbReference>
<dbReference type="PANTHER" id="PTHR31251:SF221">
    <property type="entry name" value="SBP-TYPE DOMAIN-CONTAINING PROTEIN"/>
    <property type="match status" value="1"/>
</dbReference>
<protein>
    <submittedName>
        <fullName evidence="8">Squamosa promoter-binding-like protein 13A</fullName>
    </submittedName>
</protein>
<evidence type="ECO:0000256" key="5">
    <source>
        <dbReference type="SAM" id="MobiDB-lite"/>
    </source>
</evidence>
<name>A0ABM3QGB6_SPIOL</name>
<keyword evidence="1" id="KW-0479">Metal-binding</keyword>
<dbReference type="Proteomes" id="UP000813463">
    <property type="component" value="Chromosome 4"/>
</dbReference>
<proteinExistence type="predicted"/>
<dbReference type="PANTHER" id="PTHR31251">
    <property type="entry name" value="SQUAMOSA PROMOTER-BINDING-LIKE PROTEIN 4"/>
    <property type="match status" value="1"/>
</dbReference>
<evidence type="ECO:0000313" key="8">
    <source>
        <dbReference type="RefSeq" id="XP_056682403.1"/>
    </source>
</evidence>
<reference evidence="7" key="1">
    <citation type="journal article" date="2021" name="Nat. Commun.">
        <title>Genomic analyses provide insights into spinach domestication and the genetic basis of agronomic traits.</title>
        <authorList>
            <person name="Cai X."/>
            <person name="Sun X."/>
            <person name="Xu C."/>
            <person name="Sun H."/>
            <person name="Wang X."/>
            <person name="Ge C."/>
            <person name="Zhang Z."/>
            <person name="Wang Q."/>
            <person name="Fei Z."/>
            <person name="Jiao C."/>
            <person name="Wang Q."/>
        </authorList>
    </citation>
    <scope>NUCLEOTIDE SEQUENCE [LARGE SCALE GENOMIC DNA]</scope>
    <source>
        <strain evidence="7">cv. Varoflay</strain>
    </source>
</reference>
<evidence type="ECO:0000256" key="3">
    <source>
        <dbReference type="ARBA" id="ARBA00022833"/>
    </source>
</evidence>
<feature type="domain" description="SBP-type" evidence="6">
    <location>
        <begin position="24"/>
        <end position="101"/>
    </location>
</feature>
<reference evidence="8" key="2">
    <citation type="submission" date="2025-08" db="UniProtKB">
        <authorList>
            <consortium name="RefSeq"/>
        </authorList>
    </citation>
    <scope>IDENTIFICATION</scope>
    <source>
        <tissue evidence="8">Leaf</tissue>
    </source>
</reference>
<evidence type="ECO:0000256" key="1">
    <source>
        <dbReference type="ARBA" id="ARBA00022723"/>
    </source>
</evidence>
<dbReference type="Gene3D" id="4.10.1100.10">
    <property type="entry name" value="Transcription factor, SBP-box domain"/>
    <property type="match status" value="1"/>
</dbReference>
<dbReference type="InterPro" id="IPR004333">
    <property type="entry name" value="SBP_dom"/>
</dbReference>
<dbReference type="SUPFAM" id="SSF103612">
    <property type="entry name" value="SBT domain"/>
    <property type="match status" value="1"/>
</dbReference>
<evidence type="ECO:0000313" key="7">
    <source>
        <dbReference type="Proteomes" id="UP000813463"/>
    </source>
</evidence>
<evidence type="ECO:0000256" key="4">
    <source>
        <dbReference type="PROSITE-ProRule" id="PRU00470"/>
    </source>
</evidence>
<dbReference type="Pfam" id="PF03110">
    <property type="entry name" value="SBP"/>
    <property type="match status" value="1"/>
</dbReference>
<keyword evidence="2 4" id="KW-0863">Zinc-finger</keyword>
<dbReference type="PROSITE" id="PS51141">
    <property type="entry name" value="ZF_SBP"/>
    <property type="match status" value="1"/>
</dbReference>
<evidence type="ECO:0000256" key="2">
    <source>
        <dbReference type="ARBA" id="ARBA00022771"/>
    </source>
</evidence>
<dbReference type="RefSeq" id="XP_056682403.1">
    <property type="nucleotide sequence ID" value="XM_056826425.1"/>
</dbReference>
<organism evidence="7 8">
    <name type="scientific">Spinacia oleracea</name>
    <name type="common">Spinach</name>
    <dbReference type="NCBI Taxonomy" id="3562"/>
    <lineage>
        <taxon>Eukaryota</taxon>
        <taxon>Viridiplantae</taxon>
        <taxon>Streptophyta</taxon>
        <taxon>Embryophyta</taxon>
        <taxon>Tracheophyta</taxon>
        <taxon>Spermatophyta</taxon>
        <taxon>Magnoliopsida</taxon>
        <taxon>eudicotyledons</taxon>
        <taxon>Gunneridae</taxon>
        <taxon>Pentapetalae</taxon>
        <taxon>Caryophyllales</taxon>
        <taxon>Chenopodiaceae</taxon>
        <taxon>Chenopodioideae</taxon>
        <taxon>Anserineae</taxon>
        <taxon>Spinacia</taxon>
    </lineage>
</organism>
<sequence length="105" mass="11806">MDPFSSTAGSSKRPRTPGGSSGQLVARLVDRGKVDFSKCRDYHRRHKVCEMHYKIQELQLEGQEPWFCQQCSRFNMARGIGTKHMDMAYGYPHGGYDANGYATGA</sequence>
<accession>A0ABM3QGB6</accession>
<feature type="compositionally biased region" description="Polar residues" evidence="5">
    <location>
        <begin position="1"/>
        <end position="10"/>
    </location>
</feature>
<evidence type="ECO:0000259" key="6">
    <source>
        <dbReference type="PROSITE" id="PS51141"/>
    </source>
</evidence>
<keyword evidence="7" id="KW-1185">Reference proteome</keyword>
<keyword evidence="3" id="KW-0862">Zinc</keyword>
<dbReference type="GeneID" id="130459203"/>
<gene>
    <name evidence="8" type="primary">LOC130459203</name>
</gene>
<dbReference type="InterPro" id="IPR036893">
    <property type="entry name" value="SBP_sf"/>
</dbReference>